<feature type="region of interest" description="Disordered" evidence="1">
    <location>
        <begin position="36"/>
        <end position="55"/>
    </location>
</feature>
<sequence>MLPPIGARGNRCGLVFSSSDAIPPTACSGVRRISSDHARASVSRGKRHAGRAITRANRSIDAGRTVGQSRVGLTPIFESHDSLPKSQRI</sequence>
<dbReference type="Proteomes" id="UP000006693">
    <property type="component" value="Chromosome 2"/>
</dbReference>
<dbReference type="EMBL" id="CP000011">
    <property type="protein sequence ID" value="AAU46387.1"/>
    <property type="molecule type" value="Genomic_DNA"/>
</dbReference>
<reference evidence="2 3" key="1">
    <citation type="journal article" date="2004" name="Proc. Natl. Acad. Sci. U.S.A.">
        <title>Structural flexibility in the Burkholderia mallei genome.</title>
        <authorList>
            <person name="Nierman W.C."/>
            <person name="DeShazer D."/>
            <person name="Kim H.S."/>
            <person name="Tettelin H."/>
            <person name="Nelson K.E."/>
            <person name="Feldblyum T."/>
            <person name="Ulrich R.L."/>
            <person name="Ronning C.M."/>
            <person name="Brinkac L.M."/>
            <person name="Daugherty S.C."/>
            <person name="Davidsen T.D."/>
            <person name="Deboy R.T."/>
            <person name="Dimitrov G."/>
            <person name="Dodson R.J."/>
            <person name="Durkin A.S."/>
            <person name="Gwinn M.L."/>
            <person name="Haft D.H."/>
            <person name="Khouri H."/>
            <person name="Kolonay J.F."/>
            <person name="Madupu R."/>
            <person name="Mohammoud Y."/>
            <person name="Nelson W.C."/>
            <person name="Radune D."/>
            <person name="Romero C.M."/>
            <person name="Sarria S."/>
            <person name="Selengut J."/>
            <person name="Shamblin C."/>
            <person name="Sullivan S.A."/>
            <person name="White O."/>
            <person name="Yu Y."/>
            <person name="Zafar N."/>
            <person name="Zhou L."/>
            <person name="Fraser C.M."/>
        </authorList>
    </citation>
    <scope>NUCLEOTIDE SEQUENCE [LARGE SCALE GENOMIC DNA]</scope>
    <source>
        <strain evidence="2 3">ATCC 23344</strain>
    </source>
</reference>
<evidence type="ECO:0000256" key="1">
    <source>
        <dbReference type="SAM" id="MobiDB-lite"/>
    </source>
</evidence>
<accession>A0A0H2WBN1</accession>
<dbReference type="AlphaFoldDB" id="A0A0H2WBN1"/>
<evidence type="ECO:0000313" key="2">
    <source>
        <dbReference type="EMBL" id="AAU46387.1"/>
    </source>
</evidence>
<proteinExistence type="predicted"/>
<name>A0A0H2WBN1_BURMA</name>
<gene>
    <name evidence="2" type="ordered locus">BMAA0091</name>
</gene>
<dbReference type="HOGENOM" id="CLU_188932_0_0_4"/>
<dbReference type="KEGG" id="bma:BMAA0091"/>
<keyword evidence="3" id="KW-1185">Reference proteome</keyword>
<organism evidence="2 3">
    <name type="scientific">Burkholderia mallei (strain ATCC 23344)</name>
    <dbReference type="NCBI Taxonomy" id="243160"/>
    <lineage>
        <taxon>Bacteria</taxon>
        <taxon>Pseudomonadati</taxon>
        <taxon>Pseudomonadota</taxon>
        <taxon>Betaproteobacteria</taxon>
        <taxon>Burkholderiales</taxon>
        <taxon>Burkholderiaceae</taxon>
        <taxon>Burkholderia</taxon>
        <taxon>pseudomallei group</taxon>
    </lineage>
</organism>
<evidence type="ECO:0000313" key="3">
    <source>
        <dbReference type="Proteomes" id="UP000006693"/>
    </source>
</evidence>
<protein>
    <submittedName>
        <fullName evidence="2">Uncharacterized protein</fullName>
    </submittedName>
</protein>